<feature type="region of interest" description="Disordered" evidence="1">
    <location>
        <begin position="66"/>
        <end position="88"/>
    </location>
</feature>
<evidence type="ECO:0000313" key="2">
    <source>
        <dbReference type="EMBL" id="VFU56776.1"/>
    </source>
</evidence>
<organism evidence="2">
    <name type="scientific">Salix viminalis</name>
    <name type="common">Common osier</name>
    <name type="synonym">Basket willow</name>
    <dbReference type="NCBI Taxonomy" id="40686"/>
    <lineage>
        <taxon>Eukaryota</taxon>
        <taxon>Viridiplantae</taxon>
        <taxon>Streptophyta</taxon>
        <taxon>Embryophyta</taxon>
        <taxon>Tracheophyta</taxon>
        <taxon>Spermatophyta</taxon>
        <taxon>Magnoliopsida</taxon>
        <taxon>eudicotyledons</taxon>
        <taxon>Gunneridae</taxon>
        <taxon>Pentapetalae</taxon>
        <taxon>rosids</taxon>
        <taxon>fabids</taxon>
        <taxon>Malpighiales</taxon>
        <taxon>Salicaceae</taxon>
        <taxon>Saliceae</taxon>
        <taxon>Salix</taxon>
    </lineage>
</organism>
<proteinExistence type="predicted"/>
<dbReference type="EMBL" id="CAADRP010001929">
    <property type="protein sequence ID" value="VFU56776.1"/>
    <property type="molecule type" value="Genomic_DNA"/>
</dbReference>
<feature type="region of interest" description="Disordered" evidence="1">
    <location>
        <begin position="1"/>
        <end position="36"/>
    </location>
</feature>
<evidence type="ECO:0000256" key="1">
    <source>
        <dbReference type="SAM" id="MobiDB-lite"/>
    </source>
</evidence>
<name>A0A6N2MR47_SALVM</name>
<reference evidence="2" key="1">
    <citation type="submission" date="2019-03" db="EMBL/GenBank/DDBJ databases">
        <authorList>
            <person name="Mank J."/>
            <person name="Almeida P."/>
        </authorList>
    </citation>
    <scope>NUCLEOTIDE SEQUENCE</scope>
    <source>
        <strain evidence="2">78183</strain>
    </source>
</reference>
<gene>
    <name evidence="2" type="ORF">SVIM_LOCUS408895</name>
</gene>
<sequence length="88" mass="9753">MGGPSSCHRLEHKIFSRENLQAKPRKSLANPRGTDECNLKPVDKMLGGFLSRFTATLPHGQLNGHSCMATPRTGTHHDHWGRVLPVQT</sequence>
<protein>
    <submittedName>
        <fullName evidence="2">Uncharacterized protein</fullName>
    </submittedName>
</protein>
<dbReference type="AlphaFoldDB" id="A0A6N2MR47"/>
<accession>A0A6N2MR47</accession>